<dbReference type="PROSITE" id="PS50262">
    <property type="entry name" value="G_PROTEIN_RECEP_F1_2"/>
    <property type="match status" value="1"/>
</dbReference>
<evidence type="ECO:0000256" key="8">
    <source>
        <dbReference type="RuleBase" id="RU000688"/>
    </source>
</evidence>
<keyword evidence="5 9" id="KW-0472">Membrane</keyword>
<dbReference type="EMBL" id="CALNXK010000049">
    <property type="protein sequence ID" value="CAH3131245.1"/>
    <property type="molecule type" value="Genomic_DNA"/>
</dbReference>
<dbReference type="CDD" id="cd00637">
    <property type="entry name" value="7tm_classA_rhodopsin-like"/>
    <property type="match status" value="1"/>
</dbReference>
<sequence length="370" mass="41490">MFENFSSTFPVKNQSGVGSIDDGDCQLSKDSSAEKVIKVFAYFSILLVSLVGNTLVIVVVYKNKHLRKSINYFVFNMAASDLLMSLTIMPVRIGKIVTGSSAFMVDSPLLVGNILCKLCYFLPDASVVVSIESLVLIAIDRFIAVVYPLKATLITSKSRLTCILCAWIVAVAVYAPYFYTFRLFPNEDGSYECEQRWDPAFDHEETHKWYVTVISITFFILPVCVLAILYAMIACTVKRNATKRKMMSSRSPRKYQTSRQVLRLSVAIIIAFLACIFPMLVNMFMVMSHLHSAEEPTCAFLTLLFISYFMVHSWSAVNPCICFAFGKNYRNGLKYILSREGYGFQMEGSTSRGTKNTIKSTCLQANGSAL</sequence>
<dbReference type="Proteomes" id="UP001159405">
    <property type="component" value="Unassembled WGS sequence"/>
</dbReference>
<keyword evidence="2 8" id="KW-0812">Transmembrane</keyword>
<evidence type="ECO:0000256" key="1">
    <source>
        <dbReference type="ARBA" id="ARBA00004141"/>
    </source>
</evidence>
<dbReference type="SMART" id="SM01381">
    <property type="entry name" value="7TM_GPCR_Srsx"/>
    <property type="match status" value="1"/>
</dbReference>
<evidence type="ECO:0000256" key="2">
    <source>
        <dbReference type="ARBA" id="ARBA00022692"/>
    </source>
</evidence>
<evidence type="ECO:0000313" key="12">
    <source>
        <dbReference type="Proteomes" id="UP001159405"/>
    </source>
</evidence>
<organism evidence="11 12">
    <name type="scientific">Porites lobata</name>
    <dbReference type="NCBI Taxonomy" id="104759"/>
    <lineage>
        <taxon>Eukaryota</taxon>
        <taxon>Metazoa</taxon>
        <taxon>Cnidaria</taxon>
        <taxon>Anthozoa</taxon>
        <taxon>Hexacorallia</taxon>
        <taxon>Scleractinia</taxon>
        <taxon>Fungiina</taxon>
        <taxon>Poritidae</taxon>
        <taxon>Porites</taxon>
    </lineage>
</organism>
<comment type="similarity">
    <text evidence="8">Belongs to the G-protein coupled receptor 1 family.</text>
</comment>
<keyword evidence="3 9" id="KW-1133">Transmembrane helix</keyword>
<evidence type="ECO:0000256" key="5">
    <source>
        <dbReference type="ARBA" id="ARBA00023136"/>
    </source>
</evidence>
<dbReference type="InterPro" id="IPR000276">
    <property type="entry name" value="GPCR_Rhodpsn"/>
</dbReference>
<keyword evidence="7 8" id="KW-0807">Transducer</keyword>
<dbReference type="PANTHER" id="PTHR24243:SF208">
    <property type="entry name" value="PYROKININ-1 RECEPTOR"/>
    <property type="match status" value="1"/>
</dbReference>
<evidence type="ECO:0000256" key="7">
    <source>
        <dbReference type="ARBA" id="ARBA00023224"/>
    </source>
</evidence>
<feature type="transmembrane region" description="Helical" evidence="9">
    <location>
        <begin position="73"/>
        <end position="93"/>
    </location>
</feature>
<feature type="transmembrane region" description="Helical" evidence="9">
    <location>
        <begin position="299"/>
        <end position="325"/>
    </location>
</feature>
<protein>
    <recommendedName>
        <fullName evidence="10">G-protein coupled receptors family 1 profile domain-containing protein</fullName>
    </recommendedName>
</protein>
<keyword evidence="4 8" id="KW-0297">G-protein coupled receptor</keyword>
<comment type="subcellular location">
    <subcellularLocation>
        <location evidence="1">Membrane</location>
        <topology evidence="1">Multi-pass membrane protein</topology>
    </subcellularLocation>
</comment>
<keyword evidence="6 8" id="KW-0675">Receptor</keyword>
<accession>A0ABN8P5S7</accession>
<evidence type="ECO:0000256" key="3">
    <source>
        <dbReference type="ARBA" id="ARBA00022989"/>
    </source>
</evidence>
<evidence type="ECO:0000256" key="4">
    <source>
        <dbReference type="ARBA" id="ARBA00023040"/>
    </source>
</evidence>
<evidence type="ECO:0000256" key="9">
    <source>
        <dbReference type="SAM" id="Phobius"/>
    </source>
</evidence>
<gene>
    <name evidence="11" type="ORF">PLOB_00035003</name>
</gene>
<evidence type="ECO:0000313" key="11">
    <source>
        <dbReference type="EMBL" id="CAH3131245.1"/>
    </source>
</evidence>
<dbReference type="SUPFAM" id="SSF81321">
    <property type="entry name" value="Family A G protein-coupled receptor-like"/>
    <property type="match status" value="1"/>
</dbReference>
<dbReference type="PRINTS" id="PR00237">
    <property type="entry name" value="GPCRRHODOPSN"/>
</dbReference>
<dbReference type="PROSITE" id="PS00237">
    <property type="entry name" value="G_PROTEIN_RECEP_F1_1"/>
    <property type="match status" value="1"/>
</dbReference>
<feature type="transmembrane region" description="Helical" evidence="9">
    <location>
        <begin position="160"/>
        <end position="179"/>
    </location>
</feature>
<dbReference type="PANTHER" id="PTHR24243">
    <property type="entry name" value="G-PROTEIN COUPLED RECEPTOR"/>
    <property type="match status" value="1"/>
</dbReference>
<keyword evidence="12" id="KW-1185">Reference proteome</keyword>
<dbReference type="Gene3D" id="1.20.1070.10">
    <property type="entry name" value="Rhodopsin 7-helix transmembrane proteins"/>
    <property type="match status" value="1"/>
</dbReference>
<name>A0ABN8P5S7_9CNID</name>
<comment type="caution">
    <text evidence="11">The sequence shown here is derived from an EMBL/GenBank/DDBJ whole genome shotgun (WGS) entry which is preliminary data.</text>
</comment>
<dbReference type="Pfam" id="PF00001">
    <property type="entry name" value="7tm_1"/>
    <property type="match status" value="1"/>
</dbReference>
<feature type="transmembrane region" description="Helical" evidence="9">
    <location>
        <begin position="39"/>
        <end position="61"/>
    </location>
</feature>
<feature type="domain" description="G-protein coupled receptors family 1 profile" evidence="10">
    <location>
        <begin position="52"/>
        <end position="322"/>
    </location>
</feature>
<reference evidence="11 12" key="1">
    <citation type="submission" date="2022-05" db="EMBL/GenBank/DDBJ databases">
        <authorList>
            <consortium name="Genoscope - CEA"/>
            <person name="William W."/>
        </authorList>
    </citation>
    <scope>NUCLEOTIDE SEQUENCE [LARGE SCALE GENOMIC DNA]</scope>
</reference>
<feature type="transmembrane region" description="Helical" evidence="9">
    <location>
        <begin position="261"/>
        <end position="287"/>
    </location>
</feature>
<feature type="transmembrane region" description="Helical" evidence="9">
    <location>
        <begin position="209"/>
        <end position="237"/>
    </location>
</feature>
<dbReference type="InterPro" id="IPR017452">
    <property type="entry name" value="GPCR_Rhodpsn_7TM"/>
</dbReference>
<evidence type="ECO:0000256" key="6">
    <source>
        <dbReference type="ARBA" id="ARBA00023170"/>
    </source>
</evidence>
<feature type="transmembrane region" description="Helical" evidence="9">
    <location>
        <begin position="127"/>
        <end position="148"/>
    </location>
</feature>
<evidence type="ECO:0000259" key="10">
    <source>
        <dbReference type="PROSITE" id="PS50262"/>
    </source>
</evidence>
<proteinExistence type="inferred from homology"/>